<dbReference type="RefSeq" id="WP_091332743.1">
    <property type="nucleotide sequence ID" value="NZ_FNOW01000011.1"/>
</dbReference>
<dbReference type="PANTHER" id="PTHR42923:SF3">
    <property type="entry name" value="PROTOPORPHYRINOGEN OXIDASE"/>
    <property type="match status" value="1"/>
</dbReference>
<dbReference type="InterPro" id="IPR036188">
    <property type="entry name" value="FAD/NAD-bd_sf"/>
</dbReference>
<organism evidence="2 3">
    <name type="scientific">Allochromatium warmingii</name>
    <name type="common">Chromatium warmingii</name>
    <dbReference type="NCBI Taxonomy" id="61595"/>
    <lineage>
        <taxon>Bacteria</taxon>
        <taxon>Pseudomonadati</taxon>
        <taxon>Pseudomonadota</taxon>
        <taxon>Gammaproteobacteria</taxon>
        <taxon>Chromatiales</taxon>
        <taxon>Chromatiaceae</taxon>
        <taxon>Allochromatium</taxon>
    </lineage>
</organism>
<evidence type="ECO:0000313" key="3">
    <source>
        <dbReference type="Proteomes" id="UP000198672"/>
    </source>
</evidence>
<reference evidence="3" key="1">
    <citation type="submission" date="2016-10" db="EMBL/GenBank/DDBJ databases">
        <authorList>
            <person name="Varghese N."/>
            <person name="Submissions S."/>
        </authorList>
    </citation>
    <scope>NUCLEOTIDE SEQUENCE [LARGE SCALE GENOMIC DNA]</scope>
    <source>
        <strain evidence="3">DSM 173</strain>
    </source>
</reference>
<dbReference type="Pfam" id="PF01593">
    <property type="entry name" value="Amino_oxidase"/>
    <property type="match status" value="1"/>
</dbReference>
<dbReference type="OrthoDB" id="9769600at2"/>
<dbReference type="Proteomes" id="UP000198672">
    <property type="component" value="Unassembled WGS sequence"/>
</dbReference>
<dbReference type="PANTHER" id="PTHR42923">
    <property type="entry name" value="PROTOPORPHYRINOGEN OXIDASE"/>
    <property type="match status" value="1"/>
</dbReference>
<gene>
    <name evidence="2" type="ORF">SAMN05421644_11119</name>
</gene>
<dbReference type="Gene3D" id="3.50.50.60">
    <property type="entry name" value="FAD/NAD(P)-binding domain"/>
    <property type="match status" value="2"/>
</dbReference>
<dbReference type="InterPro" id="IPR050464">
    <property type="entry name" value="Zeta_carotene_desat/Oxidored"/>
</dbReference>
<dbReference type="STRING" id="61595.SAMN05421644_11119"/>
<dbReference type="EMBL" id="FNOW01000011">
    <property type="protein sequence ID" value="SDX72848.1"/>
    <property type="molecule type" value="Genomic_DNA"/>
</dbReference>
<dbReference type="GO" id="GO:0016491">
    <property type="term" value="F:oxidoreductase activity"/>
    <property type="evidence" value="ECO:0007669"/>
    <property type="project" value="InterPro"/>
</dbReference>
<dbReference type="SUPFAM" id="SSF51905">
    <property type="entry name" value="FAD/NAD(P)-binding domain"/>
    <property type="match status" value="1"/>
</dbReference>
<evidence type="ECO:0000313" key="2">
    <source>
        <dbReference type="EMBL" id="SDX72848.1"/>
    </source>
</evidence>
<protein>
    <submittedName>
        <fullName evidence="2">Protoporphyrinogen oxidase</fullName>
    </submittedName>
</protein>
<evidence type="ECO:0000259" key="1">
    <source>
        <dbReference type="Pfam" id="PF01593"/>
    </source>
</evidence>
<keyword evidence="3" id="KW-1185">Reference proteome</keyword>
<dbReference type="AlphaFoldDB" id="A0A1H3E3I0"/>
<dbReference type="InterPro" id="IPR002937">
    <property type="entry name" value="Amino_oxidase"/>
</dbReference>
<name>A0A1H3E3I0_ALLWA</name>
<sequence>MSTEFDHIVIGAGISGLGAAHFSARRGRRTLVLEASERVGGCINSPSFAALNGFWTEAGGHTCFNSYGHLLSILDDLGLTQQVQPKRKVGYKLWKQGQRRSISSALHLFEAARSLPKLFTAPKAGRSVRDYYGTVLGQRNYQDLLQHAFQAVICQPADDYPAEALFRRKPRRKDVMKAFTFAQGIATIPNAIAAQSALDVRTRQQIAHIDSSDTGFRVQLQDGSLLQSAYLTLAVPPDVAAQLLPTGFEAARALVADIGMAEIETLVLIFRHDDLKHLPPIAGLIAVEDAFYSAVSRDFLPDAQYRGFAFHFRPSVLDAETQIHRACAALGVSAERIAAQTSVQNRLPALRAGHLARVTQLDAALAGTRLALTGNWFLGVSMEDALTRSHSEHVRLFGAEI</sequence>
<accession>A0A1H3E3I0</accession>
<proteinExistence type="predicted"/>
<feature type="domain" description="Amine oxidase" evidence="1">
    <location>
        <begin position="14"/>
        <end position="273"/>
    </location>
</feature>